<evidence type="ECO:0000313" key="4">
    <source>
        <dbReference type="Proteomes" id="UP000009226"/>
    </source>
</evidence>
<name>F6B685_DESCC</name>
<reference evidence="3 4" key="1">
    <citation type="submission" date="2011-05" db="EMBL/GenBank/DDBJ databases">
        <title>Complete sequence of Desulfotomaculum carboxydivorans CO-1-SRB.</title>
        <authorList>
            <consortium name="US DOE Joint Genome Institute"/>
            <person name="Lucas S."/>
            <person name="Han J."/>
            <person name="Lapidus A."/>
            <person name="Cheng J.-F."/>
            <person name="Goodwin L."/>
            <person name="Pitluck S."/>
            <person name="Peters L."/>
            <person name="Mikhailova N."/>
            <person name="Lu M."/>
            <person name="Han C."/>
            <person name="Tapia R."/>
            <person name="Land M."/>
            <person name="Hauser L."/>
            <person name="Kyrpides N."/>
            <person name="Ivanova N."/>
            <person name="Pagani I."/>
            <person name="Stams A."/>
            <person name="Plugge C."/>
            <person name="Muyzer G."/>
            <person name="Kuever J."/>
            <person name="Parshina S."/>
            <person name="Ivanova A."/>
            <person name="Nazina T."/>
            <person name="Woyke T."/>
        </authorList>
    </citation>
    <scope>NUCLEOTIDE SEQUENCE [LARGE SCALE GENOMIC DNA]</scope>
    <source>
        <strain evidence="4">DSM 14880 / VKM B-2319 / CO-1-SRB</strain>
    </source>
</reference>
<dbReference type="STRING" id="868595.Desca_2691"/>
<dbReference type="PANTHER" id="PTHR43156:SF2">
    <property type="entry name" value="STAGE II SPORULATION PROTEIN E"/>
    <property type="match status" value="1"/>
</dbReference>
<dbReference type="InterPro" id="IPR052016">
    <property type="entry name" value="Bact_Sigma-Reg"/>
</dbReference>
<dbReference type="Gene3D" id="3.60.40.10">
    <property type="entry name" value="PPM-type phosphatase domain"/>
    <property type="match status" value="1"/>
</dbReference>
<dbReference type="InterPro" id="IPR036457">
    <property type="entry name" value="PPM-type-like_dom_sf"/>
</dbReference>
<feature type="domain" description="PPM-type phosphatase" evidence="2">
    <location>
        <begin position="183"/>
        <end position="400"/>
    </location>
</feature>
<dbReference type="GO" id="GO:0016791">
    <property type="term" value="F:phosphatase activity"/>
    <property type="evidence" value="ECO:0007669"/>
    <property type="project" value="TreeGrafter"/>
</dbReference>
<sequence length="401" mass="45417">MKEEALNRLKQQLFLSIYDQAFRASGMEVFNKITEEITTFLNASATSLWIKHIRVAESETRLGYYQSSPSQDLGRQDYKVTSRVFYSGEATNDQMIDSFGNTWYYRCQPFQCEDTAGCYCIWFETSSQDDFTYDFWLELGEKLGLITDRLLKCARFDCQRILKELTAAEKMQSSLLPAKLPEIPGISLGFRNLMANEVGGDYLDIFTLKDKRLGIVVGDALGKGIPGAFTMLTTRSVFRFLVRANLEPDVLMSQVNLCLAPELISQNMLVTLFYGIYNPEDMTFQYTVAGHNPPVIFRKQNRQYGILLGKGLVIGGKSSTSYKTYTTSFNKGDILIVYSDGLKDAKNSEQKPFGVERIGETIRNYCEYDAEAISDCLAHKLMHFCGNKLGDDISFVVLKVE</sequence>
<dbReference type="PANTHER" id="PTHR43156">
    <property type="entry name" value="STAGE II SPORULATION PROTEIN E-RELATED"/>
    <property type="match status" value="1"/>
</dbReference>
<gene>
    <name evidence="3" type="ordered locus">Desca_2691</name>
</gene>
<dbReference type="Pfam" id="PF07228">
    <property type="entry name" value="SpoIIE"/>
    <property type="match status" value="1"/>
</dbReference>
<evidence type="ECO:0000259" key="2">
    <source>
        <dbReference type="SMART" id="SM00331"/>
    </source>
</evidence>
<dbReference type="KEGG" id="dca:Desca_2691"/>
<dbReference type="AlphaFoldDB" id="F6B685"/>
<dbReference type="HOGENOM" id="CLU_686477_0_0_9"/>
<dbReference type="EMBL" id="CP002736">
    <property type="protein sequence ID" value="AEF95508.1"/>
    <property type="molecule type" value="Genomic_DNA"/>
</dbReference>
<keyword evidence="1" id="KW-0378">Hydrolase</keyword>
<evidence type="ECO:0000313" key="3">
    <source>
        <dbReference type="EMBL" id="AEF95508.1"/>
    </source>
</evidence>
<organism evidence="3 4">
    <name type="scientific">Desulfotomaculum nigrificans (strain DSM 14880 / VKM B-2319 / CO-1-SRB)</name>
    <name type="common">Desulfotomaculum carboxydivorans</name>
    <dbReference type="NCBI Taxonomy" id="868595"/>
    <lineage>
        <taxon>Bacteria</taxon>
        <taxon>Bacillati</taxon>
        <taxon>Bacillota</taxon>
        <taxon>Clostridia</taxon>
        <taxon>Eubacteriales</taxon>
        <taxon>Desulfotomaculaceae</taxon>
        <taxon>Desulfotomaculum</taxon>
    </lineage>
</organism>
<keyword evidence="4" id="KW-1185">Reference proteome</keyword>
<dbReference type="SUPFAM" id="SSF81606">
    <property type="entry name" value="PP2C-like"/>
    <property type="match status" value="1"/>
</dbReference>
<dbReference type="RefSeq" id="WP_013810896.1">
    <property type="nucleotide sequence ID" value="NC_015565.1"/>
</dbReference>
<dbReference type="SMART" id="SM00331">
    <property type="entry name" value="PP2C_SIG"/>
    <property type="match status" value="1"/>
</dbReference>
<dbReference type="eggNOG" id="COG2208">
    <property type="taxonomic scope" value="Bacteria"/>
</dbReference>
<evidence type="ECO:0000256" key="1">
    <source>
        <dbReference type="ARBA" id="ARBA00022801"/>
    </source>
</evidence>
<protein>
    <submittedName>
        <fullName evidence="3">Protein serine/threonine phosphatase</fullName>
    </submittedName>
</protein>
<dbReference type="InterPro" id="IPR001932">
    <property type="entry name" value="PPM-type_phosphatase-like_dom"/>
</dbReference>
<accession>F6B685</accession>
<dbReference type="Proteomes" id="UP000009226">
    <property type="component" value="Chromosome"/>
</dbReference>
<proteinExistence type="predicted"/>